<dbReference type="AlphaFoldDB" id="A0A2N9FWD8"/>
<dbReference type="Pfam" id="PF02458">
    <property type="entry name" value="Transferase"/>
    <property type="match status" value="1"/>
</dbReference>
<comment type="similarity">
    <text evidence="1">Belongs to the plant acyltransferase family.</text>
</comment>
<keyword evidence="2" id="KW-0808">Transferase</keyword>
<evidence type="ECO:0000256" key="1">
    <source>
        <dbReference type="ARBA" id="ARBA00009861"/>
    </source>
</evidence>
<keyword evidence="3" id="KW-0012">Acyltransferase</keyword>
<evidence type="ECO:0000256" key="3">
    <source>
        <dbReference type="ARBA" id="ARBA00023315"/>
    </source>
</evidence>
<evidence type="ECO:0000256" key="2">
    <source>
        <dbReference type="ARBA" id="ARBA00022679"/>
    </source>
</evidence>
<dbReference type="GO" id="GO:0016746">
    <property type="term" value="F:acyltransferase activity"/>
    <property type="evidence" value="ECO:0007669"/>
    <property type="project" value="UniProtKB-KW"/>
</dbReference>
<dbReference type="EMBL" id="OIVN01001233">
    <property type="protein sequence ID" value="SPC91558.1"/>
    <property type="molecule type" value="Genomic_DNA"/>
</dbReference>
<dbReference type="PANTHER" id="PTHR31623">
    <property type="entry name" value="F21J9.9"/>
    <property type="match status" value="1"/>
</dbReference>
<proteinExistence type="inferred from homology"/>
<dbReference type="Gene3D" id="3.30.559.10">
    <property type="entry name" value="Chloramphenicol acetyltransferase-like domain"/>
    <property type="match status" value="2"/>
</dbReference>
<evidence type="ECO:0000313" key="4">
    <source>
        <dbReference type="EMBL" id="SPC91558.1"/>
    </source>
</evidence>
<name>A0A2N9FWD8_FAGSY</name>
<organism evidence="4">
    <name type="scientific">Fagus sylvatica</name>
    <name type="common">Beechnut</name>
    <dbReference type="NCBI Taxonomy" id="28930"/>
    <lineage>
        <taxon>Eukaryota</taxon>
        <taxon>Viridiplantae</taxon>
        <taxon>Streptophyta</taxon>
        <taxon>Embryophyta</taxon>
        <taxon>Tracheophyta</taxon>
        <taxon>Spermatophyta</taxon>
        <taxon>Magnoliopsida</taxon>
        <taxon>eudicotyledons</taxon>
        <taxon>Gunneridae</taxon>
        <taxon>Pentapetalae</taxon>
        <taxon>rosids</taxon>
        <taxon>fabids</taxon>
        <taxon>Fagales</taxon>
        <taxon>Fagaceae</taxon>
        <taxon>Fagus</taxon>
    </lineage>
</organism>
<gene>
    <name evidence="4" type="ORF">FSB_LOCUS19440</name>
</gene>
<protein>
    <submittedName>
        <fullName evidence="4">Uncharacterized protein</fullName>
    </submittedName>
</protein>
<reference evidence="4" key="1">
    <citation type="submission" date="2018-02" db="EMBL/GenBank/DDBJ databases">
        <authorList>
            <person name="Cohen D.B."/>
            <person name="Kent A.D."/>
        </authorList>
    </citation>
    <scope>NUCLEOTIDE SEQUENCE</scope>
</reference>
<dbReference type="InterPro" id="IPR023213">
    <property type="entry name" value="CAT-like_dom_sf"/>
</dbReference>
<sequence>MKVEVEVISEETIKPSFPTPQHLHHYQLSFLDQLQPLVFMPLVFFYPKQSDANLSNIEQTDLIKKSLSDALTRFHMLAGRVKDNLYIDCNDEGVHYVEAKAKCKLSEFLENPIPSELNKFVPFELDEVNELTIAVQVTFFNCGGLAIGALMSHRVADALSFISFVNTWAAIARGDHGNKVSPPPMDSAALFPLQDLSGFNPNIGITKNKIVTKRFVFDASAIASIRDKYNTDDKNIEYPRPNRLEALSAFIWSRFMASTQSKEDSHIINTILHAVNLRTRTDPPLSHDYFGNICRFAISVPSRDTEKGFYGIIKPMREAIQKVDADFVKLLQHGDVYLNYIKDRTSSFVKRETVTFSFTSLCNFPIYEIDFGWGKPAWVTSASFTFNNLVSFFDTKSGDGIEAWINLKEEEMGKLENDEELLAYVSPNSFVLV</sequence>
<dbReference type="PANTHER" id="PTHR31623:SF17">
    <property type="entry name" value="F21J9.9"/>
    <property type="match status" value="1"/>
</dbReference>
<accession>A0A2N9FWD8</accession>